<evidence type="ECO:0000256" key="2">
    <source>
        <dbReference type="SAM" id="SignalP"/>
    </source>
</evidence>
<keyword evidence="2" id="KW-0732">Signal</keyword>
<proteinExistence type="predicted"/>
<keyword evidence="1" id="KW-0378">Hydrolase</keyword>
<evidence type="ECO:0000313" key="4">
    <source>
        <dbReference type="Proteomes" id="UP001338125"/>
    </source>
</evidence>
<organism evidence="3 4">
    <name type="scientific">Cladobotryum mycophilum</name>
    <dbReference type="NCBI Taxonomy" id="491253"/>
    <lineage>
        <taxon>Eukaryota</taxon>
        <taxon>Fungi</taxon>
        <taxon>Dikarya</taxon>
        <taxon>Ascomycota</taxon>
        <taxon>Pezizomycotina</taxon>
        <taxon>Sordariomycetes</taxon>
        <taxon>Hypocreomycetidae</taxon>
        <taxon>Hypocreales</taxon>
        <taxon>Hypocreaceae</taxon>
        <taxon>Cladobotryum</taxon>
    </lineage>
</organism>
<dbReference type="InterPro" id="IPR029058">
    <property type="entry name" value="AB_hydrolase_fold"/>
</dbReference>
<protein>
    <submittedName>
        <fullName evidence="3">Lipase A</fullName>
    </submittedName>
</protein>
<feature type="chain" id="PRO_5046893383" evidence="2">
    <location>
        <begin position="19"/>
        <end position="446"/>
    </location>
</feature>
<dbReference type="SUPFAM" id="SSF53474">
    <property type="entry name" value="alpha/beta-Hydrolases"/>
    <property type="match status" value="1"/>
</dbReference>
<evidence type="ECO:0000313" key="3">
    <source>
        <dbReference type="EMBL" id="KAK5994140.1"/>
    </source>
</evidence>
<name>A0ABR0SQY7_9HYPO</name>
<sequence length="446" mass="48121">MISFAYCLLASLAVLTKAYVVPYQYGTTKFWPLPSEDAFYQVAPDFHAYAPGDIYDYRPTPFPLGAFGESLESIQENYQISYRTTDSNNNPTLTVMTVLVPQNPDYSKVLSFQIAEDTATVDCAPSFGLQLIPGVDDKLRSGATQLQVWLIQAALAKGWIVVVPDFQGPKGAYAAGKLAGYAVLDGIRATLKSGFLTGIKEDAKVVMWGYSGGGGVTQVAASYQPTYAPELKIAGAAYGGVAGSGADPLTLNKSPDAGLLPASMLGLATMHPDIEQLLDHSIKPEFKELFFSPRKQCLESNLDAFRNKDVIGMFKNGTFEAVAAAVAKALVEENQGMTTPTIPMFLYQAVEDTISPIETVDALVNEICDAGAVVDYLKNEAPSVNHQNYGLLGAPAALDWMKAIMADEREQSACRTAVYNVTTFDPDFLALYPKKIRQGLLGLVPK</sequence>
<comment type="caution">
    <text evidence="3">The sequence shown here is derived from an EMBL/GenBank/DDBJ whole genome shotgun (WGS) entry which is preliminary data.</text>
</comment>
<dbReference type="PANTHER" id="PTHR34853:SF5">
    <property type="entry name" value="LIP-DOMAIN-CONTAINING PROTEIN-RELATED"/>
    <property type="match status" value="1"/>
</dbReference>
<reference evidence="3 4" key="1">
    <citation type="submission" date="2024-01" db="EMBL/GenBank/DDBJ databases">
        <title>Complete genome of Cladobotryum mycophilum ATHUM6906.</title>
        <authorList>
            <person name="Christinaki A.C."/>
            <person name="Myridakis A.I."/>
            <person name="Kouvelis V.N."/>
        </authorList>
    </citation>
    <scope>NUCLEOTIDE SEQUENCE [LARGE SCALE GENOMIC DNA]</scope>
    <source>
        <strain evidence="3 4">ATHUM6906</strain>
    </source>
</reference>
<dbReference type="EMBL" id="JAVFKD010000012">
    <property type="protein sequence ID" value="KAK5994140.1"/>
    <property type="molecule type" value="Genomic_DNA"/>
</dbReference>
<feature type="signal peptide" evidence="2">
    <location>
        <begin position="1"/>
        <end position="18"/>
    </location>
</feature>
<evidence type="ECO:0000256" key="1">
    <source>
        <dbReference type="ARBA" id="ARBA00022801"/>
    </source>
</evidence>
<dbReference type="Gene3D" id="3.40.50.1820">
    <property type="entry name" value="alpha/beta hydrolase"/>
    <property type="match status" value="1"/>
</dbReference>
<dbReference type="Proteomes" id="UP001338125">
    <property type="component" value="Unassembled WGS sequence"/>
</dbReference>
<dbReference type="PANTHER" id="PTHR34853">
    <property type="match status" value="1"/>
</dbReference>
<dbReference type="InterPro" id="IPR005152">
    <property type="entry name" value="Lipase_secreted"/>
</dbReference>
<dbReference type="Pfam" id="PF03583">
    <property type="entry name" value="LIP"/>
    <property type="match status" value="1"/>
</dbReference>
<gene>
    <name evidence="3" type="ORF">PT974_07580</name>
</gene>
<accession>A0ABR0SQY7</accession>
<keyword evidence="4" id="KW-1185">Reference proteome</keyword>
<dbReference type="Gene3D" id="1.10.260.130">
    <property type="match status" value="1"/>
</dbReference>